<proteinExistence type="predicted"/>
<reference evidence="1 2" key="1">
    <citation type="journal article" date="2011" name="J. Bacteriol.">
        <title>Genome sequence of the verrucomicrobium Opitutus terrae PB90-1, an abundant inhabitant of rice paddy soil ecosystems.</title>
        <authorList>
            <person name="van Passel M.W."/>
            <person name="Kant R."/>
            <person name="Palva A."/>
            <person name="Copeland A."/>
            <person name="Lucas S."/>
            <person name="Lapidus A."/>
            <person name="Glavina del Rio T."/>
            <person name="Pitluck S."/>
            <person name="Goltsman E."/>
            <person name="Clum A."/>
            <person name="Sun H."/>
            <person name="Schmutz J."/>
            <person name="Larimer F.W."/>
            <person name="Land M.L."/>
            <person name="Hauser L."/>
            <person name="Kyrpides N."/>
            <person name="Mikhailova N."/>
            <person name="Richardson P.P."/>
            <person name="Janssen P.H."/>
            <person name="de Vos W.M."/>
            <person name="Smidt H."/>
        </authorList>
    </citation>
    <scope>NUCLEOTIDE SEQUENCE [LARGE SCALE GENOMIC DNA]</scope>
    <source>
        <strain evidence="2">DSM 11246 / JCM 15787 / PB90-1</strain>
    </source>
</reference>
<gene>
    <name evidence="1" type="ordered locus">Oter_2038</name>
</gene>
<accession>B1ZMP3</accession>
<dbReference type="STRING" id="452637.Oter_2038"/>
<name>B1ZMP3_OPITP</name>
<dbReference type="Proteomes" id="UP000007013">
    <property type="component" value="Chromosome"/>
</dbReference>
<dbReference type="EMBL" id="CP001032">
    <property type="protein sequence ID" value="ACB75321.1"/>
    <property type="molecule type" value="Genomic_DNA"/>
</dbReference>
<evidence type="ECO:0000313" key="1">
    <source>
        <dbReference type="EMBL" id="ACB75321.1"/>
    </source>
</evidence>
<sequence>MLFSSTALQAQLVTYHVEAHDTILHSDPYVVDTVVWDFFSPDYQLASVHVRLPDGGPTLERENPDDWFYMWALPGWGFHTDPDFLGWNAEYTGIGVDDPWRPRRTALFGVEFEPNPTLTAALLNAEISYELGWPYQYPPDFVPVPESATWGWLASLLLAAAPALRHRPRRSDC</sequence>
<dbReference type="AlphaFoldDB" id="B1ZMP3"/>
<organism evidence="1 2">
    <name type="scientific">Opitutus terrae (strain DSM 11246 / JCM 15787 / PB90-1)</name>
    <dbReference type="NCBI Taxonomy" id="452637"/>
    <lineage>
        <taxon>Bacteria</taxon>
        <taxon>Pseudomonadati</taxon>
        <taxon>Verrucomicrobiota</taxon>
        <taxon>Opitutia</taxon>
        <taxon>Opitutales</taxon>
        <taxon>Opitutaceae</taxon>
        <taxon>Opitutus</taxon>
    </lineage>
</organism>
<dbReference type="HOGENOM" id="CLU_1546088_0_0_0"/>
<dbReference type="KEGG" id="ote:Oter_2038"/>
<protein>
    <submittedName>
        <fullName evidence="1">Uncharacterized protein</fullName>
    </submittedName>
</protein>
<evidence type="ECO:0000313" key="2">
    <source>
        <dbReference type="Proteomes" id="UP000007013"/>
    </source>
</evidence>
<keyword evidence="2" id="KW-1185">Reference proteome</keyword>